<accession>A0ABR1KJF0</accession>
<comment type="caution">
    <text evidence="2">The sequence shown here is derived from an EMBL/GenBank/DDBJ whole genome shotgun (WGS) entry which is preliminary data.</text>
</comment>
<evidence type="ECO:0000313" key="3">
    <source>
        <dbReference type="Proteomes" id="UP001363622"/>
    </source>
</evidence>
<dbReference type="EMBL" id="JBBPHU010000008">
    <property type="protein sequence ID" value="KAK7514818.1"/>
    <property type="molecule type" value="Genomic_DNA"/>
</dbReference>
<feature type="chain" id="PRO_5046694559" evidence="1">
    <location>
        <begin position="16"/>
        <end position="90"/>
    </location>
</feature>
<organism evidence="2 3">
    <name type="scientific">Phyllosticta citriasiana</name>
    <dbReference type="NCBI Taxonomy" id="595635"/>
    <lineage>
        <taxon>Eukaryota</taxon>
        <taxon>Fungi</taxon>
        <taxon>Dikarya</taxon>
        <taxon>Ascomycota</taxon>
        <taxon>Pezizomycotina</taxon>
        <taxon>Dothideomycetes</taxon>
        <taxon>Dothideomycetes incertae sedis</taxon>
        <taxon>Botryosphaeriales</taxon>
        <taxon>Phyllostictaceae</taxon>
        <taxon>Phyllosticta</taxon>
    </lineage>
</organism>
<evidence type="ECO:0000313" key="2">
    <source>
        <dbReference type="EMBL" id="KAK7514818.1"/>
    </source>
</evidence>
<sequence>MVVLLWLVLDLVVLGGEREKGWTAWDGRHQLFETMFSFTETRTLQHEQPEHAPPLWEQDWQLLRGRKLGFILMVGLGGWFAGKLEESDEL</sequence>
<dbReference type="Proteomes" id="UP001363622">
    <property type="component" value="Unassembled WGS sequence"/>
</dbReference>
<reference evidence="2 3" key="1">
    <citation type="submission" date="2024-04" db="EMBL/GenBank/DDBJ databases">
        <title>Phyllosticta paracitricarpa is synonymous to the EU quarantine fungus P. citricarpa based on phylogenomic analyses.</title>
        <authorList>
            <consortium name="Lawrence Berkeley National Laboratory"/>
            <person name="Van Ingen-Buijs V.A."/>
            <person name="Van Westerhoven A.C."/>
            <person name="Haridas S."/>
            <person name="Skiadas P."/>
            <person name="Martin F."/>
            <person name="Groenewald J.Z."/>
            <person name="Crous P.W."/>
            <person name="Seidl M.F."/>
        </authorList>
    </citation>
    <scope>NUCLEOTIDE SEQUENCE [LARGE SCALE GENOMIC DNA]</scope>
    <source>
        <strain evidence="2 3">CBS 123371</strain>
    </source>
</reference>
<protein>
    <submittedName>
        <fullName evidence="2">Uncharacterized protein</fullName>
    </submittedName>
</protein>
<evidence type="ECO:0000256" key="1">
    <source>
        <dbReference type="SAM" id="SignalP"/>
    </source>
</evidence>
<gene>
    <name evidence="2" type="ORF">IWZ03DRAFT_381770</name>
</gene>
<proteinExistence type="predicted"/>
<keyword evidence="3" id="KW-1185">Reference proteome</keyword>
<name>A0ABR1KJF0_9PEZI</name>
<feature type="signal peptide" evidence="1">
    <location>
        <begin position="1"/>
        <end position="15"/>
    </location>
</feature>
<keyword evidence="1" id="KW-0732">Signal</keyword>